<dbReference type="Proteomes" id="UP000594262">
    <property type="component" value="Unplaced"/>
</dbReference>
<name>A0A7M5UUK6_9CNID</name>
<dbReference type="AlphaFoldDB" id="A0A7M5UUK6"/>
<sequence length="299" mass="31739">MEPTESIPNALDALQKVMVFAQQNITKWSIFILRVDQAIIVTSRIVNQLSNSEKEHFEKLKEFRKKIRRAFNKSDEFVQKVKLMAETSQEDVLDCLGDEINEEEKLKIITEVIEGLKKEFAVQLQTLESLIQQFDKISINYLEIEISLDKLAQWIDEKKIDLNGKGELEITKTKIFFGVCAVAIGGVAAGAVAAGGVAAGAVAAGAAAAGAAATGATAAGAAATGATAAGAAATGATAAGAAATGATAAGAAATGATAAGAASRHWSNCRWSSRHWSNCRWSSRHWSNCRWSSRHWSNC</sequence>
<evidence type="ECO:0000313" key="1">
    <source>
        <dbReference type="EnsemblMetazoa" id="CLYHEMP004377.2"/>
    </source>
</evidence>
<dbReference type="EnsemblMetazoa" id="CLYHEMT004377.2">
    <property type="protein sequence ID" value="CLYHEMP004377.2"/>
    <property type="gene ID" value="CLYHEMG004377"/>
</dbReference>
<protein>
    <submittedName>
        <fullName evidence="1">Uncharacterized protein</fullName>
    </submittedName>
</protein>
<organism evidence="1 2">
    <name type="scientific">Clytia hemisphaerica</name>
    <dbReference type="NCBI Taxonomy" id="252671"/>
    <lineage>
        <taxon>Eukaryota</taxon>
        <taxon>Metazoa</taxon>
        <taxon>Cnidaria</taxon>
        <taxon>Hydrozoa</taxon>
        <taxon>Hydroidolina</taxon>
        <taxon>Leptothecata</taxon>
        <taxon>Obeliida</taxon>
        <taxon>Clytiidae</taxon>
        <taxon>Clytia</taxon>
    </lineage>
</organism>
<evidence type="ECO:0000313" key="2">
    <source>
        <dbReference type="Proteomes" id="UP000594262"/>
    </source>
</evidence>
<reference evidence="1" key="1">
    <citation type="submission" date="2021-01" db="UniProtKB">
        <authorList>
            <consortium name="EnsemblMetazoa"/>
        </authorList>
    </citation>
    <scope>IDENTIFICATION</scope>
</reference>
<keyword evidence="2" id="KW-1185">Reference proteome</keyword>
<proteinExistence type="predicted"/>
<accession>A0A7M5UUK6</accession>